<dbReference type="RefSeq" id="WP_408905456.1">
    <property type="nucleotide sequence ID" value="NZ_JAROCE010000002.1"/>
</dbReference>
<dbReference type="Pfam" id="PF07538">
    <property type="entry name" value="ChW"/>
    <property type="match status" value="5"/>
</dbReference>
<keyword evidence="3" id="KW-1185">Reference proteome</keyword>
<keyword evidence="2" id="KW-0418">Kinase</keyword>
<dbReference type="EMBL" id="JAROCE010000002">
    <property type="protein sequence ID" value="MFM2720512.1"/>
    <property type="molecule type" value="Genomic_DNA"/>
</dbReference>
<reference evidence="2 3" key="1">
    <citation type="submission" date="2023-03" db="EMBL/GenBank/DDBJ databases">
        <title>MT1 and MT2 Draft Genomes of Novel Species.</title>
        <authorList>
            <person name="Venkateswaran K."/>
        </authorList>
    </citation>
    <scope>NUCLEOTIDE SEQUENCE [LARGE SCALE GENOMIC DNA]</scope>
    <source>
        <strain evidence="2 3">IF8SW-P5</strain>
    </source>
</reference>
<dbReference type="SMART" id="SM00728">
    <property type="entry name" value="ChW"/>
    <property type="match status" value="6"/>
</dbReference>
<evidence type="ECO:0000256" key="1">
    <source>
        <dbReference type="SAM" id="MobiDB-lite"/>
    </source>
</evidence>
<organism evidence="2 3">
    <name type="scientific">Microbacterium mcarthurae</name>
    <dbReference type="NCBI Taxonomy" id="3035918"/>
    <lineage>
        <taxon>Bacteria</taxon>
        <taxon>Bacillati</taxon>
        <taxon>Actinomycetota</taxon>
        <taxon>Actinomycetes</taxon>
        <taxon>Micrococcales</taxon>
        <taxon>Microbacteriaceae</taxon>
        <taxon>Microbacterium</taxon>
    </lineage>
</organism>
<sequence>MVPGDTPTPHLNGPTPAVDAPTPPAGGDEAGSETGASGRDGLDPSLAPDVDASQDQRTPSDVAARAIPTGTIPRLDISLPTGYTLAQLNASKKAIPADPMTEAHPVLTLTDAVTPANNLTNASLEEIKGRGNFTWLLEKKPYQIKFDTSTSVLGLPKAKTWILLANHADPSLLRNKTTLDLAAQFGMAGSPDARSVELTINGESLGTYLLTEKVEVKKNRLDLTSPGGLLLELDNSYGTSEEFFFTTKTSGTTFVLKDAVQKVAAPLPPDLAASYRGAQDDIDAFEAALYAPDPDWSTISSMIDVDSFIQYYFVLEFSENPDAVTSSVYFWRDGPNDVLHAGPAWDFDIALGLYNSAALGADPTQDYMMNAGTLRPGGTAWYQELFRNPEFAQRAAQIYATQLRPAIEGTLARLDADIASLQASARANFDRWSGVLERESIIAGARPVASTWDEEAAFLRDWVAQRVAYLDSRYAPEMPVLTSAGHSAQIGWQPVATSGQFIGTTGRGLALEALSLGLAGGATAGQIQSRGHVQNIGWTPWTTGDGTIGTTGRGLRLEAVSFALTARLAADYELSYRTHVQNLGWMPWVTSGADAGTTGRGLRVEAVQLRLVKKAAPVAGSTVAYATHMSSIGWTVPVVSGVDSGAIGAGSQMEALRASIASSEYDGTLGLRAHVQDIGWTDWGDSPGVAGTEGRGLRLEAVQLRLQGELADHYRVRYAVFVDGVWRDWVTGGQTAGTTGQAKRIEAIRIELVPRG</sequence>
<protein>
    <submittedName>
        <fullName evidence="2">CotH kinase family protein</fullName>
    </submittedName>
</protein>
<feature type="region of interest" description="Disordered" evidence="1">
    <location>
        <begin position="1"/>
        <end position="67"/>
    </location>
</feature>
<gene>
    <name evidence="2" type="ORF">P5G46_08345</name>
</gene>
<evidence type="ECO:0000313" key="3">
    <source>
        <dbReference type="Proteomes" id="UP001630303"/>
    </source>
</evidence>
<proteinExistence type="predicted"/>
<dbReference type="InterPro" id="IPR006637">
    <property type="entry name" value="ChW"/>
</dbReference>
<evidence type="ECO:0000313" key="2">
    <source>
        <dbReference type="EMBL" id="MFM2720512.1"/>
    </source>
</evidence>
<comment type="caution">
    <text evidence="2">The sequence shown here is derived from an EMBL/GenBank/DDBJ whole genome shotgun (WGS) entry which is preliminary data.</text>
</comment>
<dbReference type="Pfam" id="PF08757">
    <property type="entry name" value="CotH"/>
    <property type="match status" value="1"/>
</dbReference>
<keyword evidence="2" id="KW-0808">Transferase</keyword>
<name>A0ABW9GFE4_9MICO</name>
<dbReference type="Proteomes" id="UP001630303">
    <property type="component" value="Unassembled WGS sequence"/>
</dbReference>
<dbReference type="InterPro" id="IPR014867">
    <property type="entry name" value="Spore_coat_CotH_CotH2/3/7"/>
</dbReference>
<accession>A0ABW9GFE4</accession>
<dbReference type="GO" id="GO:0016301">
    <property type="term" value="F:kinase activity"/>
    <property type="evidence" value="ECO:0007669"/>
    <property type="project" value="UniProtKB-KW"/>
</dbReference>